<dbReference type="AlphaFoldDB" id="A0A371JUS0"/>
<sequence length="194" mass="22245">MKKKTSFNADRLIGLSAILISLLTLFIFLYQTNLLKEQSRLSVRPRLTFSKTINKTVTMSATDSVSSVRINLSLTVRNDGLGPAIVQSNNILDKGQRYDNIITFFDEVYPKLKEYGVFSQVTELKVGEAVPASETIGLFTYEYNQNREDEIKEYLNITESYEFPFAILIEYSSMYEEKWVVNSNIEGEHPKQLD</sequence>
<keyword evidence="1" id="KW-0472">Membrane</keyword>
<accession>A0A371JUS0</accession>
<gene>
    <name evidence="2" type="ORF">DX873_05045</name>
</gene>
<dbReference type="RefSeq" id="WP_116183407.1">
    <property type="nucleotide sequence ID" value="NZ_QTJX01000001.1"/>
</dbReference>
<feature type="transmembrane region" description="Helical" evidence="1">
    <location>
        <begin position="12"/>
        <end position="30"/>
    </location>
</feature>
<dbReference type="OrthoDB" id="1492993at2"/>
<evidence type="ECO:0000313" key="3">
    <source>
        <dbReference type="Proteomes" id="UP000261828"/>
    </source>
</evidence>
<organism evidence="2 3">
    <name type="scientific">Flagellimonas nanhaiensis</name>
    <dbReference type="NCBI Taxonomy" id="2292706"/>
    <lineage>
        <taxon>Bacteria</taxon>
        <taxon>Pseudomonadati</taxon>
        <taxon>Bacteroidota</taxon>
        <taxon>Flavobacteriia</taxon>
        <taxon>Flavobacteriales</taxon>
        <taxon>Flavobacteriaceae</taxon>
        <taxon>Flagellimonas</taxon>
    </lineage>
</organism>
<keyword evidence="3" id="KW-1185">Reference proteome</keyword>
<comment type="caution">
    <text evidence="2">The sequence shown here is derived from an EMBL/GenBank/DDBJ whole genome shotgun (WGS) entry which is preliminary data.</text>
</comment>
<dbReference type="EMBL" id="QTJX01000001">
    <property type="protein sequence ID" value="RDY61527.1"/>
    <property type="molecule type" value="Genomic_DNA"/>
</dbReference>
<reference evidence="2 3" key="1">
    <citation type="submission" date="2018-08" db="EMBL/GenBank/DDBJ databases">
        <title>Muricauda nanhaiensis sp. nov., isolated from seawater of the South China Sea.</title>
        <authorList>
            <person name="Dang Y."/>
        </authorList>
    </citation>
    <scope>NUCLEOTIDE SEQUENCE [LARGE SCALE GENOMIC DNA]</scope>
    <source>
        <strain evidence="2 3">SM1704</strain>
    </source>
</reference>
<dbReference type="Proteomes" id="UP000261828">
    <property type="component" value="Unassembled WGS sequence"/>
</dbReference>
<name>A0A371JUS0_9FLAO</name>
<evidence type="ECO:0000313" key="2">
    <source>
        <dbReference type="EMBL" id="RDY61527.1"/>
    </source>
</evidence>
<keyword evidence="1" id="KW-1133">Transmembrane helix</keyword>
<keyword evidence="1" id="KW-0812">Transmembrane</keyword>
<protein>
    <submittedName>
        <fullName evidence="2">Uncharacterized protein</fullName>
    </submittedName>
</protein>
<evidence type="ECO:0000256" key="1">
    <source>
        <dbReference type="SAM" id="Phobius"/>
    </source>
</evidence>
<proteinExistence type="predicted"/>